<keyword evidence="2" id="KW-0812">Transmembrane</keyword>
<dbReference type="EMBL" id="JAPDHF010000013">
    <property type="protein sequence ID" value="KAJ4009495.1"/>
    <property type="molecule type" value="Genomic_DNA"/>
</dbReference>
<feature type="transmembrane region" description="Helical" evidence="2">
    <location>
        <begin position="101"/>
        <end position="122"/>
    </location>
</feature>
<feature type="compositionally biased region" description="Basic and acidic residues" evidence="1">
    <location>
        <begin position="195"/>
        <end position="205"/>
    </location>
</feature>
<proteinExistence type="predicted"/>
<reference evidence="3" key="1">
    <citation type="submission" date="2022-10" db="EMBL/GenBank/DDBJ databases">
        <title>Fusarium specimens isolated from Avocado Roots.</title>
        <authorList>
            <person name="Stajich J."/>
            <person name="Roper C."/>
            <person name="Heimlech-Rivalta G."/>
        </authorList>
    </citation>
    <scope>NUCLEOTIDE SEQUENCE</scope>
    <source>
        <strain evidence="3">CF00143</strain>
    </source>
</reference>
<keyword evidence="4" id="KW-1185">Reference proteome</keyword>
<dbReference type="Proteomes" id="UP001152130">
    <property type="component" value="Unassembled WGS sequence"/>
</dbReference>
<feature type="compositionally biased region" description="Basic residues" evidence="1">
    <location>
        <begin position="238"/>
        <end position="249"/>
    </location>
</feature>
<evidence type="ECO:0000313" key="4">
    <source>
        <dbReference type="Proteomes" id="UP001152130"/>
    </source>
</evidence>
<sequence>MAAMGDMLIGTVQNDGVTVRTQIFQTVLLDSPDMNFPNVEKPKSKIGGLSMPDALEQLFENMTISLLSDSQFLNNDTTASRGPITRFSPQNAYSYEPRNLFIAYGIGILFSLIVVIFGLLCIKAASASYTNSFSTILRTTRNSELDAIVSSAETSGAEPLSNNIGNVRLLLRRQARGLEDGGGDGATFFAVDSKLSDMEESREEPPTESLLKPGRENRNSDVEEISTTQEGSDIKLNHEHKRKVISSNV</sequence>
<accession>A0A9W8U8C9</accession>
<feature type="region of interest" description="Disordered" evidence="1">
    <location>
        <begin position="195"/>
        <end position="249"/>
    </location>
</feature>
<name>A0A9W8U8C9_9HYPO</name>
<keyword evidence="2" id="KW-1133">Transmembrane helix</keyword>
<organism evidence="3 4">
    <name type="scientific">Fusarium irregulare</name>
    <dbReference type="NCBI Taxonomy" id="2494466"/>
    <lineage>
        <taxon>Eukaryota</taxon>
        <taxon>Fungi</taxon>
        <taxon>Dikarya</taxon>
        <taxon>Ascomycota</taxon>
        <taxon>Pezizomycotina</taxon>
        <taxon>Sordariomycetes</taxon>
        <taxon>Hypocreomycetidae</taxon>
        <taxon>Hypocreales</taxon>
        <taxon>Nectriaceae</taxon>
        <taxon>Fusarium</taxon>
        <taxon>Fusarium incarnatum-equiseti species complex</taxon>
    </lineage>
</organism>
<protein>
    <submittedName>
        <fullName evidence="3">Uncharacterized protein</fullName>
    </submittedName>
</protein>
<dbReference type="PANTHER" id="PTHR35041:SF6">
    <property type="entry name" value="FORMYLMETHIONINE DEFORMYLASE-LIKE PROTEIN-RELATED"/>
    <property type="match status" value="1"/>
</dbReference>
<keyword evidence="2" id="KW-0472">Membrane</keyword>
<dbReference type="AlphaFoldDB" id="A0A9W8U8C9"/>
<dbReference type="OrthoDB" id="5322539at2759"/>
<dbReference type="PANTHER" id="PTHR35041">
    <property type="entry name" value="MEDIATOR OF RNA POLYMERASE II TRANSCRIPTION SUBUNIT 1"/>
    <property type="match status" value="1"/>
</dbReference>
<comment type="caution">
    <text evidence="3">The sequence shown here is derived from an EMBL/GenBank/DDBJ whole genome shotgun (WGS) entry which is preliminary data.</text>
</comment>
<gene>
    <name evidence="3" type="ORF">NW766_008612</name>
</gene>
<evidence type="ECO:0000256" key="1">
    <source>
        <dbReference type="SAM" id="MobiDB-lite"/>
    </source>
</evidence>
<evidence type="ECO:0000256" key="2">
    <source>
        <dbReference type="SAM" id="Phobius"/>
    </source>
</evidence>
<evidence type="ECO:0000313" key="3">
    <source>
        <dbReference type="EMBL" id="KAJ4009495.1"/>
    </source>
</evidence>